<keyword evidence="1" id="KW-0378">Hydrolase</keyword>
<dbReference type="SFLD" id="SFLDG01129">
    <property type="entry name" value="C1.5:_HAD__Beta-PGM__Phosphata"/>
    <property type="match status" value="1"/>
</dbReference>
<comment type="caution">
    <text evidence="1">The sequence shown here is derived from an EMBL/GenBank/DDBJ whole genome shotgun (WGS) entry which is preliminary data.</text>
</comment>
<dbReference type="EC" id="3.1.3.5" evidence="1"/>
<dbReference type="Pfam" id="PF00702">
    <property type="entry name" value="Hydrolase"/>
    <property type="match status" value="1"/>
</dbReference>
<dbReference type="NCBIfam" id="TIGR01509">
    <property type="entry name" value="HAD-SF-IA-v3"/>
    <property type="match status" value="1"/>
</dbReference>
<dbReference type="PANTHER" id="PTHR43611:SF3">
    <property type="entry name" value="FLAVIN MONONUCLEOTIDE HYDROLASE 1, CHLOROPLATIC"/>
    <property type="match status" value="1"/>
</dbReference>
<organism evidence="1 2">
    <name type="scientific">Psychromonas arctica</name>
    <dbReference type="NCBI Taxonomy" id="168275"/>
    <lineage>
        <taxon>Bacteria</taxon>
        <taxon>Pseudomonadati</taxon>
        <taxon>Pseudomonadota</taxon>
        <taxon>Gammaproteobacteria</taxon>
        <taxon>Alteromonadales</taxon>
        <taxon>Psychromonadaceae</taxon>
        <taxon>Psychromonas</taxon>
    </lineage>
</organism>
<reference evidence="1 2" key="1">
    <citation type="submission" date="2024-02" db="EMBL/GenBank/DDBJ databases">
        <title>Bacteria isolated from the canopy kelp, Nereocystis luetkeana.</title>
        <authorList>
            <person name="Pfister C.A."/>
            <person name="Younker I.T."/>
            <person name="Light S.H."/>
        </authorList>
    </citation>
    <scope>NUCLEOTIDE SEQUENCE [LARGE SCALE GENOMIC DNA]</scope>
    <source>
        <strain evidence="1 2">TI.2.07</strain>
    </source>
</reference>
<name>A0ABU9H7H6_9GAMM</name>
<keyword evidence="2" id="KW-1185">Reference proteome</keyword>
<gene>
    <name evidence="1" type="primary">yrfG</name>
    <name evidence="1" type="ORF">V6255_00520</name>
</gene>
<dbReference type="InterPro" id="IPR036412">
    <property type="entry name" value="HAD-like_sf"/>
</dbReference>
<dbReference type="NCBIfam" id="NF011564">
    <property type="entry name" value="PRK14988.1"/>
    <property type="match status" value="1"/>
</dbReference>
<dbReference type="SFLD" id="SFLDS00003">
    <property type="entry name" value="Haloacid_Dehalogenase"/>
    <property type="match status" value="1"/>
</dbReference>
<dbReference type="EMBL" id="JBAKBA010000001">
    <property type="protein sequence ID" value="MEL0657607.1"/>
    <property type="molecule type" value="Genomic_DNA"/>
</dbReference>
<dbReference type="RefSeq" id="WP_341626384.1">
    <property type="nucleotide sequence ID" value="NZ_JBAKBA010000001.1"/>
</dbReference>
<accession>A0ABU9H7H6</accession>
<dbReference type="InterPro" id="IPR023214">
    <property type="entry name" value="HAD_sf"/>
</dbReference>
<evidence type="ECO:0000313" key="2">
    <source>
        <dbReference type="Proteomes" id="UP001366060"/>
    </source>
</evidence>
<dbReference type="Gene3D" id="3.40.50.1000">
    <property type="entry name" value="HAD superfamily/HAD-like"/>
    <property type="match status" value="1"/>
</dbReference>
<proteinExistence type="predicted"/>
<protein>
    <submittedName>
        <fullName evidence="1">GMP/IMP nucleotidase</fullName>
        <ecNumber evidence="1">3.1.3.5</ecNumber>
    </submittedName>
</protein>
<dbReference type="GO" id="GO:0008253">
    <property type="term" value="F:5'-nucleotidase activity"/>
    <property type="evidence" value="ECO:0007669"/>
    <property type="project" value="UniProtKB-EC"/>
</dbReference>
<dbReference type="InterPro" id="IPR006439">
    <property type="entry name" value="HAD-SF_hydro_IA"/>
</dbReference>
<dbReference type="PANTHER" id="PTHR43611">
    <property type="entry name" value="ALPHA-D-GLUCOSE 1-PHOSPHATE PHOSPHATASE"/>
    <property type="match status" value="1"/>
</dbReference>
<dbReference type="CDD" id="cd01427">
    <property type="entry name" value="HAD_like"/>
    <property type="match status" value="1"/>
</dbReference>
<evidence type="ECO:0000313" key="1">
    <source>
        <dbReference type="EMBL" id="MEL0657607.1"/>
    </source>
</evidence>
<dbReference type="SUPFAM" id="SSF56784">
    <property type="entry name" value="HAD-like"/>
    <property type="match status" value="1"/>
</dbReference>
<sequence>MLLEKDIDLVLLDMDGTLLDLHYDSYFWMELVPEQYANIHRTSLEQATEIVFSECKKVSGTLSWYCYDYWTNTLGLDIHQLQHQCKDKIQWREDTLWFLKTLKELNKKIVILTNAHPSGIKLKDQQTQLLSYVDLVISSHEIGHAKESQGFWSAVKKQLNTDFSRSVFIDDSEKILVAAESAGVEHLMGINKPDSKKPAQLMQGFSSICQFNEFF</sequence>
<dbReference type="Proteomes" id="UP001366060">
    <property type="component" value="Unassembled WGS sequence"/>
</dbReference>